<keyword evidence="1" id="KW-1133">Transmembrane helix</keyword>
<proteinExistence type="predicted"/>
<reference evidence="2 3" key="1">
    <citation type="submission" date="2019-09" db="EMBL/GenBank/DDBJ databases">
        <title>Genome sequence of Adhaeribacter sp. M2.</title>
        <authorList>
            <person name="Srinivasan S."/>
        </authorList>
    </citation>
    <scope>NUCLEOTIDE SEQUENCE [LARGE SCALE GENOMIC DNA]</scope>
    <source>
        <strain evidence="2 3">M2</strain>
    </source>
</reference>
<dbReference type="PANTHER" id="PTHR37309">
    <property type="entry name" value="SLR0284 PROTEIN"/>
    <property type="match status" value="1"/>
</dbReference>
<comment type="caution">
    <text evidence="2">The sequence shown here is derived from an EMBL/GenBank/DDBJ whole genome shotgun (WGS) entry which is preliminary data.</text>
</comment>
<feature type="transmembrane region" description="Helical" evidence="1">
    <location>
        <begin position="6"/>
        <end position="24"/>
    </location>
</feature>
<feature type="transmembrane region" description="Helical" evidence="1">
    <location>
        <begin position="31"/>
        <end position="50"/>
    </location>
</feature>
<gene>
    <name evidence="2" type="ORF">F0P94_03520</name>
</gene>
<accession>A0A5N1J686</accession>
<name>A0A5N1J686_9BACT</name>
<dbReference type="AlphaFoldDB" id="A0A5N1J686"/>
<evidence type="ECO:0000313" key="3">
    <source>
        <dbReference type="Proteomes" id="UP000326570"/>
    </source>
</evidence>
<dbReference type="Pfam" id="PF04020">
    <property type="entry name" value="Phage_holin_4_2"/>
    <property type="match status" value="1"/>
</dbReference>
<sequence length="126" mass="13894">MEFIVSLLVSAGVILLMAYLLPSVTVKSFGTALWVAILIGILNATVGWLLRFPMNLVTFFLLEFVVRLIVTAIMIKLADKLVRNFEVRGFWPAIVIAIALAAATTLVSSTFNDNDRTTSGEVERVY</sequence>
<dbReference type="Proteomes" id="UP000326570">
    <property type="component" value="Unassembled WGS sequence"/>
</dbReference>
<keyword evidence="3" id="KW-1185">Reference proteome</keyword>
<evidence type="ECO:0000313" key="2">
    <source>
        <dbReference type="EMBL" id="KAA9346224.1"/>
    </source>
</evidence>
<protein>
    <submittedName>
        <fullName evidence="2">Phage holin family protein</fullName>
    </submittedName>
</protein>
<evidence type="ECO:0000256" key="1">
    <source>
        <dbReference type="SAM" id="Phobius"/>
    </source>
</evidence>
<organism evidence="2 3">
    <name type="scientific">Adhaeribacter soli</name>
    <dbReference type="NCBI Taxonomy" id="2607655"/>
    <lineage>
        <taxon>Bacteria</taxon>
        <taxon>Pseudomonadati</taxon>
        <taxon>Bacteroidota</taxon>
        <taxon>Cytophagia</taxon>
        <taxon>Cytophagales</taxon>
        <taxon>Hymenobacteraceae</taxon>
        <taxon>Adhaeribacter</taxon>
    </lineage>
</organism>
<dbReference type="PANTHER" id="PTHR37309:SF1">
    <property type="entry name" value="SLR0284 PROTEIN"/>
    <property type="match status" value="1"/>
</dbReference>
<feature type="transmembrane region" description="Helical" evidence="1">
    <location>
        <begin position="90"/>
        <end position="111"/>
    </location>
</feature>
<dbReference type="EMBL" id="VTWT01000001">
    <property type="protein sequence ID" value="KAA9346224.1"/>
    <property type="molecule type" value="Genomic_DNA"/>
</dbReference>
<feature type="transmembrane region" description="Helical" evidence="1">
    <location>
        <begin position="56"/>
        <end position="78"/>
    </location>
</feature>
<keyword evidence="1" id="KW-0812">Transmembrane</keyword>
<keyword evidence="1" id="KW-0472">Membrane</keyword>
<dbReference type="InterPro" id="IPR007165">
    <property type="entry name" value="Phage_holin_4_2"/>
</dbReference>